<evidence type="ECO:0000256" key="3">
    <source>
        <dbReference type="SAM" id="Coils"/>
    </source>
</evidence>
<dbReference type="FunFam" id="3.30.70.270:FF:000001">
    <property type="entry name" value="Diguanylate cyclase domain protein"/>
    <property type="match status" value="1"/>
</dbReference>
<comment type="caution">
    <text evidence="5">The sequence shown here is derived from an EMBL/GenBank/DDBJ whole genome shotgun (WGS) entry which is preliminary data.</text>
</comment>
<dbReference type="InterPro" id="IPR000160">
    <property type="entry name" value="GGDEF_dom"/>
</dbReference>
<reference evidence="5 6" key="1">
    <citation type="submission" date="2017-07" db="EMBL/GenBank/DDBJ databases">
        <title>Draft Genome Sequences of Select Purple Nonsulfur Bacteria.</title>
        <authorList>
            <person name="Lasarre B."/>
            <person name="Mckinlay J.B."/>
        </authorList>
    </citation>
    <scope>NUCLEOTIDE SEQUENCE [LARGE SCALE GENOMIC DNA]</scope>
    <source>
        <strain evidence="5 6">DSM 11907</strain>
    </source>
</reference>
<dbReference type="GO" id="GO:1902201">
    <property type="term" value="P:negative regulation of bacterial-type flagellum-dependent cell motility"/>
    <property type="evidence" value="ECO:0007669"/>
    <property type="project" value="TreeGrafter"/>
</dbReference>
<accession>A0A327KIZ7</accession>
<dbReference type="PROSITE" id="PS50887">
    <property type="entry name" value="GGDEF"/>
    <property type="match status" value="1"/>
</dbReference>
<dbReference type="SUPFAM" id="SSF55073">
    <property type="entry name" value="Nucleotide cyclase"/>
    <property type="match status" value="1"/>
</dbReference>
<gene>
    <name evidence="5" type="ORF">CH338_13875</name>
</gene>
<dbReference type="AlphaFoldDB" id="A0A327KIZ7"/>
<protein>
    <recommendedName>
        <fullName evidence="1">diguanylate cyclase</fullName>
        <ecNumber evidence="1">2.7.7.65</ecNumber>
    </recommendedName>
</protein>
<organism evidence="5 6">
    <name type="scientific">Rhodoplanes elegans</name>
    <dbReference type="NCBI Taxonomy" id="29408"/>
    <lineage>
        <taxon>Bacteria</taxon>
        <taxon>Pseudomonadati</taxon>
        <taxon>Pseudomonadota</taxon>
        <taxon>Alphaproteobacteria</taxon>
        <taxon>Hyphomicrobiales</taxon>
        <taxon>Nitrobacteraceae</taxon>
        <taxon>Rhodoplanes</taxon>
    </lineage>
</organism>
<keyword evidence="3" id="KW-0175">Coiled coil</keyword>
<dbReference type="GO" id="GO:0043709">
    <property type="term" value="P:cell adhesion involved in single-species biofilm formation"/>
    <property type="evidence" value="ECO:0007669"/>
    <property type="project" value="TreeGrafter"/>
</dbReference>
<dbReference type="InterPro" id="IPR043128">
    <property type="entry name" value="Rev_trsase/Diguanyl_cyclase"/>
</dbReference>
<sequence>MAQRSEPAATADERLHVASIAAKALARITSADLLLDPKTFEVWFTYFCGTNQELAKDIDALEASGQVSPNSVKSVYDRHCSPLRALQQLVSAGERLRDEAHTVGTLLGTASEAVDVYDVGLRHAVEQLDLMEENKALNAVLTALLKSTKDIKRTNARMQAHLRKSENQVLQLQRNIELLQLESVTDPVTAVGNRKLFDFMLVRMVAEARTAGTALALIIADVDHFKEFNDQYGHQIGDEVLRLVATSLKQNVREGDLVLRFGGDEFAVLLPRTTLSEALAVSETIRAAVSRKVLLRRSTQEHLGRVSLSIGAAELADAVTPEGLVRAADACLLSAKGAGRNRSVG</sequence>
<proteinExistence type="predicted"/>
<dbReference type="EMBL" id="NPEU01000143">
    <property type="protein sequence ID" value="RAI38096.1"/>
    <property type="molecule type" value="Genomic_DNA"/>
</dbReference>
<dbReference type="GO" id="GO:0052621">
    <property type="term" value="F:diguanylate cyclase activity"/>
    <property type="evidence" value="ECO:0007669"/>
    <property type="project" value="UniProtKB-EC"/>
</dbReference>
<dbReference type="EC" id="2.7.7.65" evidence="1"/>
<comment type="catalytic activity">
    <reaction evidence="2">
        <text>2 GTP = 3',3'-c-di-GMP + 2 diphosphate</text>
        <dbReference type="Rhea" id="RHEA:24898"/>
        <dbReference type="ChEBI" id="CHEBI:33019"/>
        <dbReference type="ChEBI" id="CHEBI:37565"/>
        <dbReference type="ChEBI" id="CHEBI:58805"/>
        <dbReference type="EC" id="2.7.7.65"/>
    </reaction>
</comment>
<feature type="coiled-coil region" evidence="3">
    <location>
        <begin position="155"/>
        <end position="182"/>
    </location>
</feature>
<keyword evidence="6" id="KW-1185">Reference proteome</keyword>
<dbReference type="NCBIfam" id="TIGR00254">
    <property type="entry name" value="GGDEF"/>
    <property type="match status" value="1"/>
</dbReference>
<dbReference type="GO" id="GO:0005886">
    <property type="term" value="C:plasma membrane"/>
    <property type="evidence" value="ECO:0007669"/>
    <property type="project" value="TreeGrafter"/>
</dbReference>
<name>A0A327KIZ7_9BRAD</name>
<evidence type="ECO:0000313" key="6">
    <source>
        <dbReference type="Proteomes" id="UP000248863"/>
    </source>
</evidence>
<dbReference type="CDD" id="cd01949">
    <property type="entry name" value="GGDEF"/>
    <property type="match status" value="1"/>
</dbReference>
<dbReference type="PANTHER" id="PTHR45138">
    <property type="entry name" value="REGULATORY COMPONENTS OF SENSORY TRANSDUCTION SYSTEM"/>
    <property type="match status" value="1"/>
</dbReference>
<dbReference type="Gene3D" id="3.30.70.270">
    <property type="match status" value="1"/>
</dbReference>
<dbReference type="PANTHER" id="PTHR45138:SF9">
    <property type="entry name" value="DIGUANYLATE CYCLASE DGCM-RELATED"/>
    <property type="match status" value="1"/>
</dbReference>
<evidence type="ECO:0000313" key="5">
    <source>
        <dbReference type="EMBL" id="RAI38096.1"/>
    </source>
</evidence>
<dbReference type="SMART" id="SM00267">
    <property type="entry name" value="GGDEF"/>
    <property type="match status" value="1"/>
</dbReference>
<dbReference type="RefSeq" id="WP_170145875.1">
    <property type="nucleotide sequence ID" value="NZ_NHSK01000152.1"/>
</dbReference>
<evidence type="ECO:0000256" key="1">
    <source>
        <dbReference type="ARBA" id="ARBA00012528"/>
    </source>
</evidence>
<evidence type="ECO:0000259" key="4">
    <source>
        <dbReference type="PROSITE" id="PS50887"/>
    </source>
</evidence>
<dbReference type="InterPro" id="IPR050469">
    <property type="entry name" value="Diguanylate_Cyclase"/>
</dbReference>
<dbReference type="Proteomes" id="UP000248863">
    <property type="component" value="Unassembled WGS sequence"/>
</dbReference>
<evidence type="ECO:0000256" key="2">
    <source>
        <dbReference type="ARBA" id="ARBA00034247"/>
    </source>
</evidence>
<dbReference type="InterPro" id="IPR029787">
    <property type="entry name" value="Nucleotide_cyclase"/>
</dbReference>
<dbReference type="Pfam" id="PF00990">
    <property type="entry name" value="GGDEF"/>
    <property type="match status" value="1"/>
</dbReference>
<feature type="domain" description="GGDEF" evidence="4">
    <location>
        <begin position="213"/>
        <end position="345"/>
    </location>
</feature>